<sequence length="85" mass="10002">MNVQEILGSFYLLNQFPGLPLFNCSKCSHSFSHKDHLLHHLEQHKDVYPCTLCANTFTRKDSLKRHERTIHNVINKNSLRGHYNK</sequence>
<evidence type="ECO:0000259" key="6">
    <source>
        <dbReference type="PROSITE" id="PS50157"/>
    </source>
</evidence>
<protein>
    <recommendedName>
        <fullName evidence="6">C2H2-type domain-containing protein</fullName>
    </recommendedName>
</protein>
<accession>A0A8X6K6S6</accession>
<dbReference type="Proteomes" id="UP000887116">
    <property type="component" value="Unassembled WGS sequence"/>
</dbReference>
<feature type="domain" description="C2H2-type" evidence="6">
    <location>
        <begin position="48"/>
        <end position="71"/>
    </location>
</feature>
<keyword evidence="1" id="KW-0479">Metal-binding</keyword>
<evidence type="ECO:0000256" key="4">
    <source>
        <dbReference type="ARBA" id="ARBA00022833"/>
    </source>
</evidence>
<dbReference type="InterPro" id="IPR036236">
    <property type="entry name" value="Znf_C2H2_sf"/>
</dbReference>
<dbReference type="OrthoDB" id="654211at2759"/>
<evidence type="ECO:0000313" key="7">
    <source>
        <dbReference type="EMBL" id="GFR34071.1"/>
    </source>
</evidence>
<evidence type="ECO:0000256" key="2">
    <source>
        <dbReference type="ARBA" id="ARBA00022737"/>
    </source>
</evidence>
<dbReference type="AlphaFoldDB" id="A0A8X6K6S6"/>
<reference evidence="7" key="1">
    <citation type="submission" date="2020-07" db="EMBL/GenBank/DDBJ databases">
        <title>Multicomponent nature underlies the extraordinary mechanical properties of spider dragline silk.</title>
        <authorList>
            <person name="Kono N."/>
            <person name="Nakamura H."/>
            <person name="Mori M."/>
            <person name="Yoshida Y."/>
            <person name="Ohtoshi R."/>
            <person name="Malay A.D."/>
            <person name="Moran D.A.P."/>
            <person name="Tomita M."/>
            <person name="Numata K."/>
            <person name="Arakawa K."/>
        </authorList>
    </citation>
    <scope>NUCLEOTIDE SEQUENCE</scope>
</reference>
<proteinExistence type="predicted"/>
<comment type="caution">
    <text evidence="7">The sequence shown here is derived from an EMBL/GenBank/DDBJ whole genome shotgun (WGS) entry which is preliminary data.</text>
</comment>
<keyword evidence="3 5" id="KW-0863">Zinc-finger</keyword>
<dbReference type="SUPFAM" id="SSF57667">
    <property type="entry name" value="beta-beta-alpha zinc fingers"/>
    <property type="match status" value="1"/>
</dbReference>
<dbReference type="PROSITE" id="PS00028">
    <property type="entry name" value="ZINC_FINGER_C2H2_1"/>
    <property type="match status" value="2"/>
</dbReference>
<organism evidence="7 8">
    <name type="scientific">Trichonephila clavata</name>
    <name type="common">Joro spider</name>
    <name type="synonym">Nephila clavata</name>
    <dbReference type="NCBI Taxonomy" id="2740835"/>
    <lineage>
        <taxon>Eukaryota</taxon>
        <taxon>Metazoa</taxon>
        <taxon>Ecdysozoa</taxon>
        <taxon>Arthropoda</taxon>
        <taxon>Chelicerata</taxon>
        <taxon>Arachnida</taxon>
        <taxon>Araneae</taxon>
        <taxon>Araneomorphae</taxon>
        <taxon>Entelegynae</taxon>
        <taxon>Araneoidea</taxon>
        <taxon>Nephilidae</taxon>
        <taxon>Trichonephila</taxon>
    </lineage>
</organism>
<dbReference type="PROSITE" id="PS50157">
    <property type="entry name" value="ZINC_FINGER_C2H2_2"/>
    <property type="match status" value="2"/>
</dbReference>
<dbReference type="SMART" id="SM00355">
    <property type="entry name" value="ZnF_C2H2"/>
    <property type="match status" value="2"/>
</dbReference>
<evidence type="ECO:0000256" key="3">
    <source>
        <dbReference type="ARBA" id="ARBA00022771"/>
    </source>
</evidence>
<evidence type="ECO:0000313" key="8">
    <source>
        <dbReference type="Proteomes" id="UP000887116"/>
    </source>
</evidence>
<keyword evidence="4" id="KW-0862">Zinc</keyword>
<keyword evidence="8" id="KW-1185">Reference proteome</keyword>
<dbReference type="Pfam" id="PF00096">
    <property type="entry name" value="zf-C2H2"/>
    <property type="match status" value="1"/>
</dbReference>
<evidence type="ECO:0000256" key="5">
    <source>
        <dbReference type="PROSITE-ProRule" id="PRU00042"/>
    </source>
</evidence>
<name>A0A8X6K6S6_TRICU</name>
<dbReference type="Gene3D" id="3.30.160.60">
    <property type="entry name" value="Classic Zinc Finger"/>
    <property type="match status" value="1"/>
</dbReference>
<dbReference type="FunFam" id="3.30.160.60:FF:000100">
    <property type="entry name" value="Zinc finger 45-like"/>
    <property type="match status" value="1"/>
</dbReference>
<evidence type="ECO:0000256" key="1">
    <source>
        <dbReference type="ARBA" id="ARBA00022723"/>
    </source>
</evidence>
<dbReference type="InterPro" id="IPR013087">
    <property type="entry name" value="Znf_C2H2_type"/>
</dbReference>
<dbReference type="GO" id="GO:0008270">
    <property type="term" value="F:zinc ion binding"/>
    <property type="evidence" value="ECO:0007669"/>
    <property type="project" value="UniProtKB-KW"/>
</dbReference>
<dbReference type="EMBL" id="BMAO01009922">
    <property type="protein sequence ID" value="GFR34071.1"/>
    <property type="molecule type" value="Genomic_DNA"/>
</dbReference>
<feature type="domain" description="C2H2-type" evidence="6">
    <location>
        <begin position="22"/>
        <end position="49"/>
    </location>
</feature>
<keyword evidence="2" id="KW-0677">Repeat</keyword>
<gene>
    <name evidence="7" type="ORF">TNCT_592421</name>
</gene>